<evidence type="ECO:0008006" key="3">
    <source>
        <dbReference type="Google" id="ProtNLM"/>
    </source>
</evidence>
<dbReference type="RefSeq" id="WP_246443595.1">
    <property type="nucleotide sequence ID" value="NZ_JACJIA010000006.1"/>
</dbReference>
<comment type="caution">
    <text evidence="1">The sequence shown here is derived from an EMBL/GenBank/DDBJ whole genome shotgun (WGS) entry which is preliminary data.</text>
</comment>
<protein>
    <recommendedName>
        <fullName evidence="3">Transposase</fullName>
    </recommendedName>
</protein>
<reference evidence="1 2" key="1">
    <citation type="submission" date="2020-08" db="EMBL/GenBank/DDBJ databases">
        <title>Genomic Encyclopedia of Type Strains, Phase IV (KMG-IV): sequencing the most valuable type-strain genomes for metagenomic binning, comparative biology and taxonomic classification.</title>
        <authorList>
            <person name="Goeker M."/>
        </authorList>
    </citation>
    <scope>NUCLEOTIDE SEQUENCE [LARGE SCALE GENOMIC DNA]</scope>
    <source>
        <strain evidence="1 2">DSM 44197</strain>
    </source>
</reference>
<dbReference type="EMBL" id="JACJIA010000006">
    <property type="protein sequence ID" value="MBA8953149.1"/>
    <property type="molecule type" value="Genomic_DNA"/>
</dbReference>
<evidence type="ECO:0000313" key="1">
    <source>
        <dbReference type="EMBL" id="MBA8953149.1"/>
    </source>
</evidence>
<proteinExistence type="predicted"/>
<evidence type="ECO:0000313" key="2">
    <source>
        <dbReference type="Proteomes" id="UP000572680"/>
    </source>
</evidence>
<accession>A0A7W3LRU5</accession>
<keyword evidence="2" id="KW-1185">Reference proteome</keyword>
<dbReference type="AlphaFoldDB" id="A0A7W3LRU5"/>
<organism evidence="1 2">
    <name type="scientific">Actinomadura namibiensis</name>
    <dbReference type="NCBI Taxonomy" id="182080"/>
    <lineage>
        <taxon>Bacteria</taxon>
        <taxon>Bacillati</taxon>
        <taxon>Actinomycetota</taxon>
        <taxon>Actinomycetes</taxon>
        <taxon>Streptosporangiales</taxon>
        <taxon>Thermomonosporaceae</taxon>
        <taxon>Actinomadura</taxon>
    </lineage>
</organism>
<dbReference type="Proteomes" id="UP000572680">
    <property type="component" value="Unassembled WGS sequence"/>
</dbReference>
<sequence length="121" mass="13505">MHLLHVRPPAEGPCPIVCDKGFAGAGIEAAAARLGHPLIRPRRHDESHPGPGHPFPAWLRQRIEAVIWALKNQLGLERHHARTTDGLWARISQRILALNAAIWHNWLIGAPVKRSLTAYDH</sequence>
<name>A0A7W3LRU5_ACTNM</name>
<gene>
    <name evidence="1" type="ORF">HNR61_004799</name>
</gene>